<protein>
    <submittedName>
        <fullName evidence="1">Uncharacterized protein</fullName>
    </submittedName>
</protein>
<sequence length="59" mass="6015">MAVNVTLRDIVNFPGGTAKTVTLDITQIVPVQGDPLEGDEIWVTSAVTTATASGGGSIE</sequence>
<proteinExistence type="predicted"/>
<feature type="non-terminal residue" evidence="1">
    <location>
        <position position="59"/>
    </location>
</feature>
<organism evidence="1">
    <name type="scientific">marine sediment metagenome</name>
    <dbReference type="NCBI Taxonomy" id="412755"/>
    <lineage>
        <taxon>unclassified sequences</taxon>
        <taxon>metagenomes</taxon>
        <taxon>ecological metagenomes</taxon>
    </lineage>
</organism>
<evidence type="ECO:0000313" key="1">
    <source>
        <dbReference type="EMBL" id="KKM26853.1"/>
    </source>
</evidence>
<accession>A0A0F9KXW1</accession>
<comment type="caution">
    <text evidence="1">The sequence shown here is derived from an EMBL/GenBank/DDBJ whole genome shotgun (WGS) entry which is preliminary data.</text>
</comment>
<dbReference type="AlphaFoldDB" id="A0A0F9KXW1"/>
<gene>
    <name evidence="1" type="ORF">LCGC14_1580520</name>
</gene>
<name>A0A0F9KXW1_9ZZZZ</name>
<dbReference type="EMBL" id="LAZR01012435">
    <property type="protein sequence ID" value="KKM26853.1"/>
    <property type="molecule type" value="Genomic_DNA"/>
</dbReference>
<reference evidence="1" key="1">
    <citation type="journal article" date="2015" name="Nature">
        <title>Complex archaea that bridge the gap between prokaryotes and eukaryotes.</title>
        <authorList>
            <person name="Spang A."/>
            <person name="Saw J.H."/>
            <person name="Jorgensen S.L."/>
            <person name="Zaremba-Niedzwiedzka K."/>
            <person name="Martijn J."/>
            <person name="Lind A.E."/>
            <person name="van Eijk R."/>
            <person name="Schleper C."/>
            <person name="Guy L."/>
            <person name="Ettema T.J."/>
        </authorList>
    </citation>
    <scope>NUCLEOTIDE SEQUENCE</scope>
</reference>